<dbReference type="AlphaFoldDB" id="A0AB39V126"/>
<evidence type="ECO:0000259" key="5">
    <source>
        <dbReference type="Pfam" id="PF03819"/>
    </source>
</evidence>
<dbReference type="KEGG" id="tcd:AAIA72_07520"/>
<dbReference type="FunFam" id="1.10.287.1080:FF:000003">
    <property type="entry name" value="Nucleoside triphosphate pyrophosphohydrolase"/>
    <property type="match status" value="1"/>
</dbReference>
<evidence type="ECO:0000256" key="3">
    <source>
        <dbReference type="ARBA" id="ARBA00066372"/>
    </source>
</evidence>
<name>A0AB39V126_9GAMM</name>
<dbReference type="GO" id="GO:0047693">
    <property type="term" value="F:ATP diphosphatase activity"/>
    <property type="evidence" value="ECO:0007669"/>
    <property type="project" value="UniProtKB-EC"/>
</dbReference>
<accession>A0AB39V126</accession>
<dbReference type="GO" id="GO:0046061">
    <property type="term" value="P:dATP catabolic process"/>
    <property type="evidence" value="ECO:0007669"/>
    <property type="project" value="TreeGrafter"/>
</dbReference>
<dbReference type="GO" id="GO:0006950">
    <property type="term" value="P:response to stress"/>
    <property type="evidence" value="ECO:0007669"/>
    <property type="project" value="UniProtKB-ARBA"/>
</dbReference>
<feature type="domain" description="NTP pyrophosphohydrolase MazG-like" evidence="5">
    <location>
        <begin position="183"/>
        <end position="240"/>
    </location>
</feature>
<dbReference type="PANTHER" id="PTHR30522">
    <property type="entry name" value="NUCLEOSIDE TRIPHOSPHATE PYROPHOSPHOHYDROLASE"/>
    <property type="match status" value="1"/>
</dbReference>
<comment type="similarity">
    <text evidence="2">Belongs to the nucleoside triphosphate pyrophosphohydrolase family.</text>
</comment>
<dbReference type="Pfam" id="PF03819">
    <property type="entry name" value="MazG"/>
    <property type="match status" value="2"/>
</dbReference>
<evidence type="ECO:0000256" key="1">
    <source>
        <dbReference type="ARBA" id="ARBA00052141"/>
    </source>
</evidence>
<dbReference type="Gene3D" id="1.10.287.1080">
    <property type="entry name" value="MazG-like"/>
    <property type="match status" value="2"/>
</dbReference>
<dbReference type="GO" id="GO:0046052">
    <property type="term" value="P:UTP catabolic process"/>
    <property type="evidence" value="ECO:0007669"/>
    <property type="project" value="TreeGrafter"/>
</dbReference>
<evidence type="ECO:0000256" key="4">
    <source>
        <dbReference type="ARBA" id="ARBA00074799"/>
    </source>
</evidence>
<reference evidence="6" key="1">
    <citation type="submission" date="2024-05" db="EMBL/GenBank/DDBJ databases">
        <title>Genome sequencing of novel strain.</title>
        <authorList>
            <person name="Ganbat D."/>
            <person name="Ganbat S."/>
            <person name="Lee S.-J."/>
        </authorList>
    </citation>
    <scope>NUCLEOTIDE SEQUENCE</scope>
    <source>
        <strain evidence="6">SMD15-11</strain>
    </source>
</reference>
<evidence type="ECO:0000256" key="2">
    <source>
        <dbReference type="ARBA" id="ARBA00061115"/>
    </source>
</evidence>
<dbReference type="GO" id="GO:0006203">
    <property type="term" value="P:dGTP catabolic process"/>
    <property type="evidence" value="ECO:0007669"/>
    <property type="project" value="TreeGrafter"/>
</dbReference>
<dbReference type="InterPro" id="IPR004518">
    <property type="entry name" value="MazG-like_dom"/>
</dbReference>
<gene>
    <name evidence="6" type="primary">mazG</name>
    <name evidence="6" type="ORF">AAIA72_07520</name>
</gene>
<dbReference type="RefSeq" id="WP_369602785.1">
    <property type="nucleotide sequence ID" value="NZ_CP154858.1"/>
</dbReference>
<dbReference type="CDD" id="cd11528">
    <property type="entry name" value="NTP-PPase_MazG_Nterm"/>
    <property type="match status" value="1"/>
</dbReference>
<dbReference type="GO" id="GO:0046081">
    <property type="term" value="P:dUTP catabolic process"/>
    <property type="evidence" value="ECO:0007669"/>
    <property type="project" value="TreeGrafter"/>
</dbReference>
<dbReference type="NCBIfam" id="TIGR00444">
    <property type="entry name" value="mazG"/>
    <property type="match status" value="1"/>
</dbReference>
<evidence type="ECO:0000313" key="6">
    <source>
        <dbReference type="EMBL" id="XDT73806.1"/>
    </source>
</evidence>
<keyword evidence="6" id="KW-0378">Hydrolase</keyword>
<dbReference type="NCBIfam" id="NF007113">
    <property type="entry name" value="PRK09562.1"/>
    <property type="match status" value="1"/>
</dbReference>
<dbReference type="InterPro" id="IPR048011">
    <property type="entry name" value="NTP-PPase_MazG-like_C"/>
</dbReference>
<dbReference type="CDD" id="cd11529">
    <property type="entry name" value="NTP-PPase_MazG_Cterm"/>
    <property type="match status" value="1"/>
</dbReference>
<dbReference type="GO" id="GO:0046076">
    <property type="term" value="P:dTTP catabolic process"/>
    <property type="evidence" value="ECO:0007669"/>
    <property type="project" value="TreeGrafter"/>
</dbReference>
<dbReference type="PANTHER" id="PTHR30522:SF0">
    <property type="entry name" value="NUCLEOSIDE TRIPHOSPHATE PYROPHOSPHOHYDROLASE"/>
    <property type="match status" value="1"/>
</dbReference>
<organism evidence="6">
    <name type="scientific">Thermohahella caldifontis</name>
    <dbReference type="NCBI Taxonomy" id="3142973"/>
    <lineage>
        <taxon>Bacteria</taxon>
        <taxon>Pseudomonadati</taxon>
        <taxon>Pseudomonadota</taxon>
        <taxon>Gammaproteobacteria</taxon>
        <taxon>Oceanospirillales</taxon>
        <taxon>Hahellaceae</taxon>
        <taxon>Thermohahella</taxon>
    </lineage>
</organism>
<dbReference type="GO" id="GO:0046047">
    <property type="term" value="P:TTP catabolic process"/>
    <property type="evidence" value="ECO:0007669"/>
    <property type="project" value="TreeGrafter"/>
</dbReference>
<dbReference type="InterPro" id="IPR011551">
    <property type="entry name" value="NTP_PyrPHydrolase_MazG"/>
</dbReference>
<dbReference type="InterPro" id="IPR048015">
    <property type="entry name" value="NTP-PPase_MazG-like_N"/>
</dbReference>
<dbReference type="FunFam" id="1.10.287.1080:FF:000001">
    <property type="entry name" value="Nucleoside triphosphate pyrophosphohydrolase"/>
    <property type="match status" value="1"/>
</dbReference>
<comment type="catalytic activity">
    <reaction evidence="1">
        <text>ATP + H2O = AMP + diphosphate + H(+)</text>
        <dbReference type="Rhea" id="RHEA:14245"/>
        <dbReference type="ChEBI" id="CHEBI:15377"/>
        <dbReference type="ChEBI" id="CHEBI:15378"/>
        <dbReference type="ChEBI" id="CHEBI:30616"/>
        <dbReference type="ChEBI" id="CHEBI:33019"/>
        <dbReference type="ChEBI" id="CHEBI:456215"/>
        <dbReference type="EC" id="3.6.1.8"/>
    </reaction>
</comment>
<proteinExistence type="inferred from homology"/>
<dbReference type="SUPFAM" id="SSF101386">
    <property type="entry name" value="all-alpha NTP pyrophosphatases"/>
    <property type="match status" value="2"/>
</dbReference>
<feature type="domain" description="NTP pyrophosphohydrolase MazG-like" evidence="5">
    <location>
        <begin position="30"/>
        <end position="103"/>
    </location>
</feature>
<dbReference type="EC" id="3.6.1.8" evidence="3"/>
<dbReference type="EMBL" id="CP154858">
    <property type="protein sequence ID" value="XDT73806.1"/>
    <property type="molecule type" value="Genomic_DNA"/>
</dbReference>
<protein>
    <recommendedName>
        <fullName evidence="4">Nucleoside triphosphate pyrophosphohydrolase</fullName>
        <ecNumber evidence="3">3.6.1.8</ecNumber>
    </recommendedName>
</protein>
<sequence length="277" mass="31342">MPERYTLDDLRTLMARLRDPRTGCPWDLRQNWQSIVPHTLEEAYEVADAIERGDFSHIAEELGDLLFQVVFYAQLAEEEGRFEWADIVDGIVRKLLRRHPHVFPEGTLDSERDPSVTPEEAEIRANWEAIKAAEKSGKAQADEPASLLDAVPAGLPELTRALELQKRAATVGFDWPDVEPVFAKVEEELSEVREAVAEGDQDHVEAEIGDLLFVCVNLARALKVDPAQALRRTNRKFEARFRSVEKALRASGKDWGETSLEEMDRWWDAAKAGEKPA</sequence>